<comment type="similarity">
    <text evidence="1">Belongs to the carbon-nitrogen hydrolase superfamily. NIT1/NIT2 family.</text>
</comment>
<dbReference type="InterPro" id="IPR003010">
    <property type="entry name" value="C-N_Hydrolase"/>
</dbReference>
<dbReference type="PANTHER" id="PTHR23088">
    <property type="entry name" value="NITRILASE-RELATED"/>
    <property type="match status" value="1"/>
</dbReference>
<dbReference type="CDD" id="cd07572">
    <property type="entry name" value="nit"/>
    <property type="match status" value="1"/>
</dbReference>
<dbReference type="PROSITE" id="PS01227">
    <property type="entry name" value="UPF0012"/>
    <property type="match status" value="1"/>
</dbReference>
<feature type="domain" description="CN hydrolase" evidence="3">
    <location>
        <begin position="2"/>
        <end position="249"/>
    </location>
</feature>
<evidence type="ECO:0000259" key="3">
    <source>
        <dbReference type="PROSITE" id="PS50263"/>
    </source>
</evidence>
<organism evidence="4 5">
    <name type="scientific">Vibrio genomosp. F10</name>
    <dbReference type="NCBI Taxonomy" id="723171"/>
    <lineage>
        <taxon>Bacteria</taxon>
        <taxon>Pseudomonadati</taxon>
        <taxon>Pseudomonadota</taxon>
        <taxon>Gammaproteobacteria</taxon>
        <taxon>Vibrionales</taxon>
        <taxon>Vibrionaceae</taxon>
        <taxon>Vibrio</taxon>
    </lineage>
</organism>
<dbReference type="InterPro" id="IPR036526">
    <property type="entry name" value="C-N_Hydrolase_sf"/>
</dbReference>
<dbReference type="PANTHER" id="PTHR23088:SF27">
    <property type="entry name" value="DEAMINATED GLUTATHIONE AMIDASE"/>
    <property type="match status" value="1"/>
</dbReference>
<keyword evidence="2 4" id="KW-0378">Hydrolase</keyword>
<keyword evidence="5" id="KW-1185">Reference proteome</keyword>
<evidence type="ECO:0000313" key="5">
    <source>
        <dbReference type="Proteomes" id="UP000093173"/>
    </source>
</evidence>
<evidence type="ECO:0000313" key="4">
    <source>
        <dbReference type="EMBL" id="OCH78115.1"/>
    </source>
</evidence>
<comment type="caution">
    <text evidence="4">The sequence shown here is derived from an EMBL/GenBank/DDBJ whole genome shotgun (WGS) entry which is preliminary data.</text>
</comment>
<dbReference type="Proteomes" id="UP000093173">
    <property type="component" value="Unassembled WGS sequence"/>
</dbReference>
<reference evidence="5" key="1">
    <citation type="submission" date="2016-06" db="EMBL/GenBank/DDBJ databases">
        <authorList>
            <person name="Hehemann J.-H."/>
            <person name="Arevalo P."/>
            <person name="Datta M.S."/>
            <person name="Polz M.F."/>
        </authorList>
    </citation>
    <scope>NUCLEOTIDE SEQUENCE [LARGE SCALE GENOMIC DNA]</scope>
    <source>
        <strain evidence="5">9CSC122</strain>
    </source>
</reference>
<dbReference type="InterPro" id="IPR045254">
    <property type="entry name" value="Nit1/2_C-N_Hydrolase"/>
</dbReference>
<dbReference type="SUPFAM" id="SSF56317">
    <property type="entry name" value="Carbon-nitrogen hydrolase"/>
    <property type="match status" value="1"/>
</dbReference>
<protein>
    <submittedName>
        <fullName evidence="4">Amidohydrolase</fullName>
    </submittedName>
</protein>
<dbReference type="PROSITE" id="PS50263">
    <property type="entry name" value="CN_HYDROLASE"/>
    <property type="match status" value="1"/>
</dbReference>
<proteinExistence type="inferred from homology"/>
<dbReference type="AlphaFoldDB" id="A0A1B9R1N7"/>
<dbReference type="EMBL" id="MAJZ01000308">
    <property type="protein sequence ID" value="OCH78115.1"/>
    <property type="molecule type" value="Genomic_DNA"/>
</dbReference>
<gene>
    <name evidence="4" type="ORF">A6E14_06060</name>
</gene>
<dbReference type="RefSeq" id="WP_017038231.1">
    <property type="nucleotide sequence ID" value="NZ_JBNGCH010000308.1"/>
</dbReference>
<dbReference type="Pfam" id="PF00795">
    <property type="entry name" value="CN_hydrolase"/>
    <property type="match status" value="1"/>
</dbReference>
<name>A0A1B9R1N7_9VIBR</name>
<sequence length="273" mass="30798">MECVGIIQMTSTSDPIENLTYIEQEVSKLANEGAKWIVTPENALIFGHRSDYHHHAEPLGKGPIQQRLCDLAQHWSVWIIIGSMPIRNQQGNVSTTCLVINHDGELVAHYDKLHMFDVDVKDTHQRYRESETFTPGSEIVVTETPFGKLGLSICYDVRFPHLYSELVKQGAEILLVPAAFTAVTGKAHWETLLTSRAIETQSWVVAVNQVGRHPCGRETWGHSMIISPWGDVVLRLTDKPQSAIVEIDLQSLIDIRNTMPVASHTRFENHFKK</sequence>
<evidence type="ECO:0000256" key="2">
    <source>
        <dbReference type="ARBA" id="ARBA00022801"/>
    </source>
</evidence>
<dbReference type="GO" id="GO:0016811">
    <property type="term" value="F:hydrolase activity, acting on carbon-nitrogen (but not peptide) bonds, in linear amides"/>
    <property type="evidence" value="ECO:0007669"/>
    <property type="project" value="InterPro"/>
</dbReference>
<dbReference type="Gene3D" id="3.60.110.10">
    <property type="entry name" value="Carbon-nitrogen hydrolase"/>
    <property type="match status" value="1"/>
</dbReference>
<dbReference type="InterPro" id="IPR001110">
    <property type="entry name" value="UPF0012_CS"/>
</dbReference>
<evidence type="ECO:0000256" key="1">
    <source>
        <dbReference type="ARBA" id="ARBA00010613"/>
    </source>
</evidence>
<accession>A0A1B9R1N7</accession>